<dbReference type="InterPro" id="IPR029016">
    <property type="entry name" value="GAF-like_dom_sf"/>
</dbReference>
<evidence type="ECO:0000313" key="5">
    <source>
        <dbReference type="Proteomes" id="UP000007077"/>
    </source>
</evidence>
<keyword evidence="2" id="KW-0812">Transmembrane</keyword>
<keyword evidence="2" id="KW-0472">Membrane</keyword>
<dbReference type="GO" id="GO:0016791">
    <property type="term" value="F:phosphatase activity"/>
    <property type="evidence" value="ECO:0007669"/>
    <property type="project" value="TreeGrafter"/>
</dbReference>
<proteinExistence type="predicted"/>
<feature type="transmembrane region" description="Helical" evidence="2">
    <location>
        <begin position="13"/>
        <end position="33"/>
    </location>
</feature>
<dbReference type="AlphaFoldDB" id="E4PRX6"/>
<dbReference type="SUPFAM" id="SSF55785">
    <property type="entry name" value="PYP-like sensor domain (PAS domain)"/>
    <property type="match status" value="1"/>
</dbReference>
<geneLocation type="plasmid" evidence="4 5">
    <name>pHP-187</name>
</geneLocation>
<gene>
    <name evidence="4" type="ordered locus">HP15_p187g14</name>
</gene>
<keyword evidence="1 4" id="KW-0378">Hydrolase</keyword>
<evidence type="ECO:0000256" key="2">
    <source>
        <dbReference type="SAM" id="Phobius"/>
    </source>
</evidence>
<keyword evidence="2" id="KW-1133">Transmembrane helix</keyword>
<dbReference type="SMART" id="SM00331">
    <property type="entry name" value="PP2C_SIG"/>
    <property type="match status" value="1"/>
</dbReference>
<feature type="domain" description="PPM-type phosphatase" evidence="3">
    <location>
        <begin position="568"/>
        <end position="785"/>
    </location>
</feature>
<dbReference type="EC" id="3.1.3.-" evidence="4"/>
<dbReference type="Proteomes" id="UP000007077">
    <property type="component" value="Plasmid pHP-187"/>
</dbReference>
<dbReference type="Gene3D" id="3.30.450.20">
    <property type="entry name" value="PAS domain"/>
    <property type="match status" value="1"/>
</dbReference>
<dbReference type="Pfam" id="PF13185">
    <property type="entry name" value="GAF_2"/>
    <property type="match status" value="1"/>
</dbReference>
<organism evidence="4 5">
    <name type="scientific">Marinobacter adhaerens (strain DSM 23420 / HP15)</name>
    <dbReference type="NCBI Taxonomy" id="225937"/>
    <lineage>
        <taxon>Bacteria</taxon>
        <taxon>Pseudomonadati</taxon>
        <taxon>Pseudomonadota</taxon>
        <taxon>Gammaproteobacteria</taxon>
        <taxon>Pseudomonadales</taxon>
        <taxon>Marinobacteraceae</taxon>
        <taxon>Marinobacter</taxon>
    </lineage>
</organism>
<dbReference type="HOGENOM" id="CLU_355196_0_0_6"/>
<dbReference type="InterPro" id="IPR035965">
    <property type="entry name" value="PAS-like_dom_sf"/>
</dbReference>
<dbReference type="SUPFAM" id="SSF55781">
    <property type="entry name" value="GAF domain-like"/>
    <property type="match status" value="1"/>
</dbReference>
<sequence>MIEQLDMILGNDWPYTAIAFVVVVLLIAMLLVYRRERRGQAYAFEKLAFSKTQLARQLHSSASDTRAMLDQASLVVMVFDRDAITLRFANRQALELFGCRTVSELSEMVLMRPDAWQPEPFTLIDFENWILRARIAGAEPREWLFTDAQGNGVWVEGTIGNTVFEGRAAQILTATNIHSFKIARSADQLRTRSLVGINNDLAIEQVLESLSKLISVRCMGAVGQFSLYDEQRGVLVNVGTSSFAMTLKECLPSVPATYGATSIGTAAHTKERVVCESVGSDHRWQGYTHLLMKLPFSSAWSEPVIGQNGRLLGVFTVFTPRPQRPDAEYIDTLSSIVSMAGLAIERKTWRESLESAASSEAFIRRLGVEIVNLPTGHTFVAGLTMLLQKVLHQYELGVVSLWERAVDKDDLLPIAQVSQSAGQLASASQTEFEGRHAVDSDTLRSSLGQGPYQYLMPDESVYQALNPGTDPKPVLALPLYSDADKNELIGVLVVQSQFFYVPQGIIEHLVVIGTIVRTALLNNRLVKTLSTTADLEKQQRHKLESELAVARSIQMSMVPGAGTFSECYKDWTIEAWLQPAKAVGGDLYEFIRLQNGKVLLAVGDVSDKGAPAALFMARTVSLLNYLARTHSGDLSTIAQLLNDELCRANDACMFVTLCLARLDIGTGDISWLNAGHSAPMHLGPSTGALYWEGDSGPPLGLYEDVTYSSNRATLFPQETLVIYSDGVTEAFNPQSEEFGDERLLQAGNSVSMSSGAPILLLKESLARFTGPAKQSDDITIMTIQHHGVGR</sequence>
<dbReference type="PANTHER" id="PTHR43156">
    <property type="entry name" value="STAGE II SPORULATION PROTEIN E-RELATED"/>
    <property type="match status" value="1"/>
</dbReference>
<evidence type="ECO:0000256" key="1">
    <source>
        <dbReference type="ARBA" id="ARBA00022801"/>
    </source>
</evidence>
<name>E4PRX6_MARAH</name>
<dbReference type="Pfam" id="PF07228">
    <property type="entry name" value="SpoIIE"/>
    <property type="match status" value="1"/>
</dbReference>
<reference evidence="4 5" key="1">
    <citation type="journal article" date="2010" name="Stand. Genomic Sci.">
        <title>Complete genome sequence of Marinobacter adhaerens type strain (HP15), a diatom-interacting marine microorganism.</title>
        <authorList>
            <person name="Gardes A."/>
            <person name="Kaeppel E."/>
            <person name="Shehzad A."/>
            <person name="Seebah S."/>
            <person name="Teeling H."/>
            <person name="Yarza P."/>
            <person name="Glockner F.O."/>
            <person name="Grossart H.P."/>
            <person name="Ullrich M.S."/>
        </authorList>
    </citation>
    <scope>NUCLEOTIDE SEQUENCE [LARGE SCALE GENOMIC DNA]</scope>
    <source>
        <strain evidence="5">DSM 23420 / HP15</strain>
        <plasmid evidence="5">Plasmid pHP-187</plasmid>
    </source>
</reference>
<dbReference type="InterPro" id="IPR052016">
    <property type="entry name" value="Bact_Sigma-Reg"/>
</dbReference>
<reference evidence="5" key="2">
    <citation type="submission" date="2010-02" db="EMBL/GenBank/DDBJ databases">
        <title>Complete genome sequence of Marinobacter adhaerens type strain (HP15).</title>
        <authorList>
            <person name="Gaerdes A.A.M."/>
            <person name="Kaeppel E."/>
            <person name="Shezad A."/>
            <person name="Seebah S."/>
            <person name="Teeling H."/>
            <person name="Yarza P."/>
            <person name="Gloeckner F.O."/>
            <person name="Ullrich M.S."/>
        </authorList>
    </citation>
    <scope>NUCLEOTIDE SEQUENCE [LARGE SCALE GENOMIC DNA]</scope>
    <source>
        <strain evidence="5">DSM 23420 / HP15</strain>
        <plasmid evidence="5">Plasmid pHP-187</plasmid>
    </source>
</reference>
<dbReference type="RefSeq" id="WP_014579300.1">
    <property type="nucleotide sequence ID" value="NC_017507.1"/>
</dbReference>
<dbReference type="InterPro" id="IPR000014">
    <property type="entry name" value="PAS"/>
</dbReference>
<protein>
    <submittedName>
        <fullName evidence="4">Protein containing sporulation stage II, protein E C-terminal domain</fullName>
        <ecNumber evidence="4">3.1.3.-</ecNumber>
    </submittedName>
</protein>
<dbReference type="PATRIC" id="fig|225937.3.peg.4254"/>
<dbReference type="InterPro" id="IPR036457">
    <property type="entry name" value="PPM-type-like_dom_sf"/>
</dbReference>
<dbReference type="InterPro" id="IPR003018">
    <property type="entry name" value="GAF"/>
</dbReference>
<dbReference type="Gene3D" id="3.30.450.40">
    <property type="match status" value="1"/>
</dbReference>
<dbReference type="SUPFAM" id="SSF81606">
    <property type="entry name" value="PP2C-like"/>
    <property type="match status" value="1"/>
</dbReference>
<dbReference type="KEGG" id="mad:HP15_p187g14"/>
<keyword evidence="4" id="KW-0614">Plasmid</keyword>
<dbReference type="EMBL" id="CP001980">
    <property type="protein sequence ID" value="ADQ00011.1"/>
    <property type="molecule type" value="Genomic_DNA"/>
</dbReference>
<dbReference type="PANTHER" id="PTHR43156:SF2">
    <property type="entry name" value="STAGE II SPORULATION PROTEIN E"/>
    <property type="match status" value="1"/>
</dbReference>
<dbReference type="Gene3D" id="3.60.40.10">
    <property type="entry name" value="PPM-type phosphatase domain"/>
    <property type="match status" value="1"/>
</dbReference>
<evidence type="ECO:0000259" key="3">
    <source>
        <dbReference type="SMART" id="SM00331"/>
    </source>
</evidence>
<dbReference type="InterPro" id="IPR001932">
    <property type="entry name" value="PPM-type_phosphatase-like_dom"/>
</dbReference>
<dbReference type="Pfam" id="PF13188">
    <property type="entry name" value="PAS_8"/>
    <property type="match status" value="1"/>
</dbReference>
<evidence type="ECO:0000313" key="4">
    <source>
        <dbReference type="EMBL" id="ADQ00011.1"/>
    </source>
</evidence>
<accession>E4PRX6</accession>